<organism evidence="1">
    <name type="scientific">Treponema pallidum subsp. pallidum</name>
    <name type="common">syphilis treponeme</name>
    <dbReference type="NCBI Taxonomy" id="161"/>
    <lineage>
        <taxon>Bacteria</taxon>
        <taxon>Pseudomonadati</taxon>
        <taxon>Spirochaetota</taxon>
        <taxon>Spirochaetia</taxon>
        <taxon>Spirochaetales</taxon>
        <taxon>Treponemataceae</taxon>
        <taxon>Treponema</taxon>
    </lineage>
</organism>
<dbReference type="AlphaFoldDB" id="E5FNW6"/>
<sequence>MRGLGHEGERDFQIIGGAKPVRVLVRLHRRVLFKLNAPLQLGVTSYLRGNA</sequence>
<proteinExistence type="predicted"/>
<name>E5FNW6_TREPL</name>
<dbReference type="EMBL" id="HM585246">
    <property type="protein sequence ID" value="ADR64367.1"/>
    <property type="molecule type" value="Genomic_DNA"/>
</dbReference>
<protein>
    <submittedName>
        <fullName evidence="1">Uncharacterized protein</fullName>
    </submittedName>
</protein>
<reference evidence="1" key="1">
    <citation type="journal article" date="2010" name="PLoS ONE">
        <title>Genome analysis of Treponema pallidum subsp. pallidum and subsp. pertenue strains: most of the genetic differences are localized in six regions.</title>
        <authorList>
            <person name="Mikalova L."/>
            <person name="Strouhal M."/>
            <person name="Cejkova D."/>
            <person name="Zobanikova M."/>
            <person name="Pospisilova P."/>
            <person name="Norris S.J."/>
            <person name="Sodergren E."/>
            <person name="Weinstock G.M."/>
            <person name="Smajs D."/>
        </authorList>
    </citation>
    <scope>NUCLEOTIDE SEQUENCE</scope>
    <source>
        <strain evidence="1">DAL-1</strain>
    </source>
</reference>
<evidence type="ECO:0000313" key="1">
    <source>
        <dbReference type="EMBL" id="ADR64367.1"/>
    </source>
</evidence>
<accession>E5FNW6</accession>